<sequence>MRSYDKVEGILPSCGYGRSSAQTVTTPETPVVIDTTLEAVSNLETHVMLHQAESDSQAAVDFITDSQLPISDPLAYDPATPTIPVSTTSSSDQIFHFSSLPLTSSTTPTLPVVVPSSSSPPLPPPSSPKNLVFTSEAAPASIVVILVMRAPHSNSYISKKQAASFNSPLITLNPFFFHKASAS</sequence>
<organism evidence="1 2">
    <name type="scientific">Brassica carinata</name>
    <name type="common">Ethiopian mustard</name>
    <name type="synonym">Abyssinian cabbage</name>
    <dbReference type="NCBI Taxonomy" id="52824"/>
    <lineage>
        <taxon>Eukaryota</taxon>
        <taxon>Viridiplantae</taxon>
        <taxon>Streptophyta</taxon>
        <taxon>Embryophyta</taxon>
        <taxon>Tracheophyta</taxon>
        <taxon>Spermatophyta</taxon>
        <taxon>Magnoliopsida</taxon>
        <taxon>eudicotyledons</taxon>
        <taxon>Gunneridae</taxon>
        <taxon>Pentapetalae</taxon>
        <taxon>rosids</taxon>
        <taxon>malvids</taxon>
        <taxon>Brassicales</taxon>
        <taxon>Brassicaceae</taxon>
        <taxon>Brassiceae</taxon>
        <taxon>Brassica</taxon>
    </lineage>
</organism>
<keyword evidence="2" id="KW-1185">Reference proteome</keyword>
<protein>
    <submittedName>
        <fullName evidence="1">Uncharacterized protein</fullName>
    </submittedName>
</protein>
<dbReference type="Proteomes" id="UP000886595">
    <property type="component" value="Unassembled WGS sequence"/>
</dbReference>
<dbReference type="AlphaFoldDB" id="A0A8X7VKB9"/>
<name>A0A8X7VKB9_BRACI</name>
<accession>A0A8X7VKB9</accession>
<evidence type="ECO:0000313" key="1">
    <source>
        <dbReference type="EMBL" id="KAG2312901.1"/>
    </source>
</evidence>
<proteinExistence type="predicted"/>
<gene>
    <name evidence="1" type="ORF">Bca52824_024458</name>
</gene>
<comment type="caution">
    <text evidence="1">The sequence shown here is derived from an EMBL/GenBank/DDBJ whole genome shotgun (WGS) entry which is preliminary data.</text>
</comment>
<dbReference type="EMBL" id="JAAMPC010000005">
    <property type="protein sequence ID" value="KAG2312901.1"/>
    <property type="molecule type" value="Genomic_DNA"/>
</dbReference>
<evidence type="ECO:0000313" key="2">
    <source>
        <dbReference type="Proteomes" id="UP000886595"/>
    </source>
</evidence>
<reference evidence="1 2" key="1">
    <citation type="submission" date="2020-02" db="EMBL/GenBank/DDBJ databases">
        <authorList>
            <person name="Ma Q."/>
            <person name="Huang Y."/>
            <person name="Song X."/>
            <person name="Pei D."/>
        </authorList>
    </citation>
    <scope>NUCLEOTIDE SEQUENCE [LARGE SCALE GENOMIC DNA]</scope>
    <source>
        <strain evidence="1">Sxm20200214</strain>
        <tissue evidence="1">Leaf</tissue>
    </source>
</reference>